<name>A0ABX8G5A9_9ACTN</name>
<feature type="domain" description="Putative restriction endonuclease" evidence="1">
    <location>
        <begin position="18"/>
        <end position="185"/>
    </location>
</feature>
<accession>A0ABX8G5A9</accession>
<reference evidence="3" key="1">
    <citation type="submission" date="2021-05" db="EMBL/GenBank/DDBJ databases">
        <title>Direct Submission.</title>
        <authorList>
            <person name="Li K."/>
            <person name="Gao J."/>
        </authorList>
    </citation>
    <scope>NUCLEOTIDE SEQUENCE [LARGE SCALE GENOMIC DNA]</scope>
    <source>
        <strain evidence="3">MG62</strain>
    </source>
</reference>
<sequence length="191" mass="21614">MIAVAQDPYTRKLLLDWFVELDTPEGFRAELVEGEFVLTPVPDGHHEHCISRIVRQLHRRSEFDLQFSGNKGLKLGQAHGLPQDHVIPDGTIVARAPRFFRGAPPWMPCEGVTMVLEVTFTRPDIDSEVKRRCYARGGIPLYLLVDRDASSTTLFSEPEKDDYRRLCTAAFGRPLTLPDPFAFGLDTTDFL</sequence>
<proteinExistence type="predicted"/>
<dbReference type="PANTHER" id="PTHR35400:SF3">
    <property type="entry name" value="SLL1072 PROTEIN"/>
    <property type="match status" value="1"/>
</dbReference>
<dbReference type="PANTHER" id="PTHR35400">
    <property type="entry name" value="SLR1083 PROTEIN"/>
    <property type="match status" value="1"/>
</dbReference>
<keyword evidence="2" id="KW-0378">Hydrolase</keyword>
<evidence type="ECO:0000313" key="3">
    <source>
        <dbReference type="Proteomes" id="UP000679629"/>
    </source>
</evidence>
<evidence type="ECO:0000313" key="2">
    <source>
        <dbReference type="EMBL" id="QWB28458.1"/>
    </source>
</evidence>
<dbReference type="EMBL" id="CP075896">
    <property type="protein sequence ID" value="QWB28458.1"/>
    <property type="molecule type" value="Genomic_DNA"/>
</dbReference>
<keyword evidence="3" id="KW-1185">Reference proteome</keyword>
<keyword evidence="2" id="KW-0255">Endonuclease</keyword>
<gene>
    <name evidence="2" type="ORF">KJK29_27255</name>
</gene>
<dbReference type="SUPFAM" id="SSF52980">
    <property type="entry name" value="Restriction endonuclease-like"/>
    <property type="match status" value="1"/>
</dbReference>
<dbReference type="RefSeq" id="WP_215124481.1">
    <property type="nucleotide sequence ID" value="NZ_CP075896.1"/>
</dbReference>
<dbReference type="Pfam" id="PF05685">
    <property type="entry name" value="Uma2"/>
    <property type="match status" value="1"/>
</dbReference>
<evidence type="ECO:0000259" key="1">
    <source>
        <dbReference type="Pfam" id="PF05685"/>
    </source>
</evidence>
<dbReference type="InterPro" id="IPR012296">
    <property type="entry name" value="Nuclease_put_TT1808"/>
</dbReference>
<dbReference type="InterPro" id="IPR011335">
    <property type="entry name" value="Restrct_endonuc-II-like"/>
</dbReference>
<dbReference type="InterPro" id="IPR008538">
    <property type="entry name" value="Uma2"/>
</dbReference>
<dbReference type="Gene3D" id="3.90.1570.10">
    <property type="entry name" value="tt1808, chain A"/>
    <property type="match status" value="1"/>
</dbReference>
<keyword evidence="2" id="KW-0540">Nuclease</keyword>
<organism evidence="2 3">
    <name type="scientific">Streptomyces koelreuteriae</name>
    <dbReference type="NCBI Taxonomy" id="2838015"/>
    <lineage>
        <taxon>Bacteria</taxon>
        <taxon>Bacillati</taxon>
        <taxon>Actinomycetota</taxon>
        <taxon>Actinomycetes</taxon>
        <taxon>Kitasatosporales</taxon>
        <taxon>Streptomycetaceae</taxon>
        <taxon>Streptomyces</taxon>
    </lineage>
</organism>
<dbReference type="CDD" id="cd06260">
    <property type="entry name" value="DUF820-like"/>
    <property type="match status" value="1"/>
</dbReference>
<dbReference type="GO" id="GO:0004519">
    <property type="term" value="F:endonuclease activity"/>
    <property type="evidence" value="ECO:0007669"/>
    <property type="project" value="UniProtKB-KW"/>
</dbReference>
<protein>
    <submittedName>
        <fullName evidence="2">Uma2 family endonuclease</fullName>
    </submittedName>
</protein>
<dbReference type="Proteomes" id="UP000679629">
    <property type="component" value="Chromosome"/>
</dbReference>